<evidence type="ECO:0000256" key="2">
    <source>
        <dbReference type="SAM" id="Phobius"/>
    </source>
</evidence>
<evidence type="ECO:0000256" key="1">
    <source>
        <dbReference type="ARBA" id="ARBA00006464"/>
    </source>
</evidence>
<comment type="caution">
    <text evidence="4">The sequence shown here is derived from an EMBL/GenBank/DDBJ whole genome shotgun (WGS) entry which is preliminary data.</text>
</comment>
<protein>
    <submittedName>
        <fullName evidence="4">Sugar transferase</fullName>
    </submittedName>
</protein>
<keyword evidence="5" id="KW-1185">Reference proteome</keyword>
<name>A0A923NL21_9FIRM</name>
<keyword evidence="2" id="KW-0472">Membrane</keyword>
<keyword evidence="2" id="KW-1133">Transmembrane helix</keyword>
<feature type="domain" description="Bacterial sugar transferase" evidence="3">
    <location>
        <begin position="8"/>
        <end position="182"/>
    </location>
</feature>
<comment type="similarity">
    <text evidence="1">Belongs to the bacterial sugar transferase family.</text>
</comment>
<keyword evidence="4" id="KW-0808">Transferase</keyword>
<sequence>MLYSKYFKRLLDFIFALLFFILFWWILLLISGAILIFDGFPILFIQSRVGQYGRPFKIYKFRTMVKDAERIGPKSTSAGDARITPIGKFLRKTSLDELMQIFNILKGDMSFVGFRPGVFENYKESDYKSGIFNVKPGISGYAQVYGRSGLTLAQKREWEKQYVQDISFMTDMKILARTISIALIGRGAY</sequence>
<dbReference type="Pfam" id="PF02397">
    <property type="entry name" value="Bac_transf"/>
    <property type="match status" value="1"/>
</dbReference>
<reference evidence="4" key="1">
    <citation type="submission" date="2020-08" db="EMBL/GenBank/DDBJ databases">
        <title>Genome public.</title>
        <authorList>
            <person name="Liu C."/>
            <person name="Sun Q."/>
        </authorList>
    </citation>
    <scope>NUCLEOTIDE SEQUENCE</scope>
    <source>
        <strain evidence="4">BX12</strain>
    </source>
</reference>
<organism evidence="4 5">
    <name type="scientific">Zhenpiania hominis</name>
    <dbReference type="NCBI Taxonomy" id="2763644"/>
    <lineage>
        <taxon>Bacteria</taxon>
        <taxon>Bacillati</taxon>
        <taxon>Bacillota</taxon>
        <taxon>Clostridia</taxon>
        <taxon>Peptostreptococcales</taxon>
        <taxon>Anaerovoracaceae</taxon>
        <taxon>Zhenpiania</taxon>
    </lineage>
</organism>
<dbReference type="EMBL" id="JACRYT010000025">
    <property type="protein sequence ID" value="MBC6681091.1"/>
    <property type="molecule type" value="Genomic_DNA"/>
</dbReference>
<dbReference type="Proteomes" id="UP000602647">
    <property type="component" value="Unassembled WGS sequence"/>
</dbReference>
<gene>
    <name evidence="4" type="ORF">H9L42_14810</name>
</gene>
<dbReference type="PANTHER" id="PTHR30576">
    <property type="entry name" value="COLANIC BIOSYNTHESIS UDP-GLUCOSE LIPID CARRIER TRANSFERASE"/>
    <property type="match status" value="1"/>
</dbReference>
<evidence type="ECO:0000259" key="3">
    <source>
        <dbReference type="Pfam" id="PF02397"/>
    </source>
</evidence>
<dbReference type="AlphaFoldDB" id="A0A923NL21"/>
<accession>A0A923NL21</accession>
<evidence type="ECO:0000313" key="4">
    <source>
        <dbReference type="EMBL" id="MBC6681091.1"/>
    </source>
</evidence>
<evidence type="ECO:0000313" key="5">
    <source>
        <dbReference type="Proteomes" id="UP000602647"/>
    </source>
</evidence>
<keyword evidence="2" id="KW-0812">Transmembrane</keyword>
<dbReference type="GO" id="GO:0016780">
    <property type="term" value="F:phosphotransferase activity, for other substituted phosphate groups"/>
    <property type="evidence" value="ECO:0007669"/>
    <property type="project" value="TreeGrafter"/>
</dbReference>
<dbReference type="InterPro" id="IPR003362">
    <property type="entry name" value="Bact_transf"/>
</dbReference>
<dbReference type="PANTHER" id="PTHR30576:SF10">
    <property type="entry name" value="SLL5057 PROTEIN"/>
    <property type="match status" value="1"/>
</dbReference>
<proteinExistence type="inferred from homology"/>
<dbReference type="RefSeq" id="WP_187304188.1">
    <property type="nucleotide sequence ID" value="NZ_JACRYT010000025.1"/>
</dbReference>
<feature type="transmembrane region" description="Helical" evidence="2">
    <location>
        <begin position="12"/>
        <end position="37"/>
    </location>
</feature>